<dbReference type="EMBL" id="FRDI01000003">
    <property type="protein sequence ID" value="SHN54313.1"/>
    <property type="molecule type" value="Genomic_DNA"/>
</dbReference>
<dbReference type="PROSITE" id="PS00018">
    <property type="entry name" value="EF_HAND_1"/>
    <property type="match status" value="1"/>
</dbReference>
<sequence>MLNKTLALICFSILSLGFSVYNINTAQANPGMAKSEKTIAGHEELDAQFQRSDANNDGNWNWEEFQNAYPKMQKPAFEAMDSDKNDLVSKKEWLEFKMRHAMETSGSKMPSGTMQKEQNDVPSMITPPKK</sequence>
<dbReference type="STRING" id="1121455.SAMN02745728_00520"/>
<dbReference type="InterPro" id="IPR011992">
    <property type="entry name" value="EF-hand-dom_pair"/>
</dbReference>
<gene>
    <name evidence="3" type="ORF">SAMN02745728_00520</name>
</gene>
<feature type="signal peptide" evidence="2">
    <location>
        <begin position="1"/>
        <end position="28"/>
    </location>
</feature>
<dbReference type="OrthoDB" id="5460649at2"/>
<proteinExistence type="predicted"/>
<dbReference type="InterPro" id="IPR018247">
    <property type="entry name" value="EF_Hand_1_Ca_BS"/>
</dbReference>
<name>A0A1M7S7B0_9BACT</name>
<evidence type="ECO:0000256" key="1">
    <source>
        <dbReference type="SAM" id="MobiDB-lite"/>
    </source>
</evidence>
<dbReference type="SUPFAM" id="SSF47473">
    <property type="entry name" value="EF-hand"/>
    <property type="match status" value="1"/>
</dbReference>
<evidence type="ECO:0000313" key="4">
    <source>
        <dbReference type="Proteomes" id="UP000186469"/>
    </source>
</evidence>
<dbReference type="RefSeq" id="WP_072696227.1">
    <property type="nucleotide sequence ID" value="NZ_FRDI01000003.1"/>
</dbReference>
<evidence type="ECO:0008006" key="5">
    <source>
        <dbReference type="Google" id="ProtNLM"/>
    </source>
</evidence>
<feature type="chain" id="PRO_5012048551" description="EF hand" evidence="2">
    <location>
        <begin position="29"/>
        <end position="130"/>
    </location>
</feature>
<organism evidence="3 4">
    <name type="scientific">Desulfovibrio litoralis DSM 11393</name>
    <dbReference type="NCBI Taxonomy" id="1121455"/>
    <lineage>
        <taxon>Bacteria</taxon>
        <taxon>Pseudomonadati</taxon>
        <taxon>Thermodesulfobacteriota</taxon>
        <taxon>Desulfovibrionia</taxon>
        <taxon>Desulfovibrionales</taxon>
        <taxon>Desulfovibrionaceae</taxon>
        <taxon>Desulfovibrio</taxon>
    </lineage>
</organism>
<evidence type="ECO:0000256" key="2">
    <source>
        <dbReference type="SAM" id="SignalP"/>
    </source>
</evidence>
<dbReference type="Proteomes" id="UP000186469">
    <property type="component" value="Unassembled WGS sequence"/>
</dbReference>
<protein>
    <recommendedName>
        <fullName evidence="5">EF hand</fullName>
    </recommendedName>
</protein>
<dbReference type="AlphaFoldDB" id="A0A1M7S7B0"/>
<keyword evidence="4" id="KW-1185">Reference proteome</keyword>
<feature type="region of interest" description="Disordered" evidence="1">
    <location>
        <begin position="102"/>
        <end position="130"/>
    </location>
</feature>
<feature type="compositionally biased region" description="Polar residues" evidence="1">
    <location>
        <begin position="104"/>
        <end position="116"/>
    </location>
</feature>
<accession>A0A1M7S7B0</accession>
<dbReference type="Gene3D" id="1.10.238.10">
    <property type="entry name" value="EF-hand"/>
    <property type="match status" value="1"/>
</dbReference>
<reference evidence="3 4" key="1">
    <citation type="submission" date="2016-12" db="EMBL/GenBank/DDBJ databases">
        <authorList>
            <person name="Song W.-J."/>
            <person name="Kurnit D.M."/>
        </authorList>
    </citation>
    <scope>NUCLEOTIDE SEQUENCE [LARGE SCALE GENOMIC DNA]</scope>
    <source>
        <strain evidence="3 4">DSM 11393</strain>
    </source>
</reference>
<keyword evidence="2" id="KW-0732">Signal</keyword>
<evidence type="ECO:0000313" key="3">
    <source>
        <dbReference type="EMBL" id="SHN54313.1"/>
    </source>
</evidence>